<dbReference type="Gene3D" id="3.80.10.10">
    <property type="entry name" value="Ribonuclease Inhibitor"/>
    <property type="match status" value="1"/>
</dbReference>
<evidence type="ECO:0000313" key="4">
    <source>
        <dbReference type="Proteomes" id="UP000623129"/>
    </source>
</evidence>
<dbReference type="InterPro" id="IPR053772">
    <property type="entry name" value="At1g61320/At1g61330-like"/>
</dbReference>
<evidence type="ECO:0000259" key="1">
    <source>
        <dbReference type="Pfam" id="PF00646"/>
    </source>
</evidence>
<dbReference type="Pfam" id="PF00646">
    <property type="entry name" value="F-box"/>
    <property type="match status" value="1"/>
</dbReference>
<proteinExistence type="predicted"/>
<dbReference type="SUPFAM" id="SSF52047">
    <property type="entry name" value="RNI-like"/>
    <property type="match status" value="2"/>
</dbReference>
<sequence length="550" mass="63345">MEKKTQRNCTTHGGWAPLLISARGLHEPLPRICYGTVFTEYVLNLEKYYQGIDRPLRRCHASAMVGPLLLVSLAIERRREKMERGEDRISNLPNEILQSILCLMPLKYAIRTSTLSKRWIHLWQFNLVSSSSLQIDFSDNQSPEQFVATLDRYLQLHGNRNLDKFGIFFSLFEKFFPKFENWVRTVLAKRVKELDIDLSQGVLNYNRVTYMDDRMPFVMTNSLFNCNSLTHLSLSMCNFSEPFDSTNLVGLNSLSLDHVNLTDGMLTNILENCVSLESISLKRCDSLEVVEFVGDELKLQKLFMVDCRGVDGMEISAPKLESFVYHGSMLFDHDFSDVSKVTDAYFCSGLDDHDENFLEILSEFSHLKVLTICSSSLFHVLVEDLYDDEDDFPMELRNLLELQLVVDLTSEEHLNGIFSFFHLCPLPCLEKLFIQFPSNLDQQYDISDLEPLDVVFQNLKWIKITNYDGSPHELTLVKYLLEVATVLESIFLVMNQCDISKNSLSLRTVQQQLSILPKASKDAQIVICGPLDRDCTMNPTHTTFYHQDKY</sequence>
<reference evidence="3" key="1">
    <citation type="submission" date="2020-01" db="EMBL/GenBank/DDBJ databases">
        <title>Genome sequence of Kobresia littledalei, the first chromosome-level genome in the family Cyperaceae.</title>
        <authorList>
            <person name="Qu G."/>
        </authorList>
    </citation>
    <scope>NUCLEOTIDE SEQUENCE</scope>
    <source>
        <strain evidence="3">C.B.Clarke</strain>
        <tissue evidence="3">Leaf</tissue>
    </source>
</reference>
<name>A0A833R420_9POAL</name>
<evidence type="ECO:0000259" key="2">
    <source>
        <dbReference type="Pfam" id="PF23622"/>
    </source>
</evidence>
<comment type="caution">
    <text evidence="3">The sequence shown here is derived from an EMBL/GenBank/DDBJ whole genome shotgun (WGS) entry which is preliminary data.</text>
</comment>
<dbReference type="EMBL" id="SWLB01000011">
    <property type="protein sequence ID" value="KAF3332972.1"/>
    <property type="molecule type" value="Genomic_DNA"/>
</dbReference>
<dbReference type="Proteomes" id="UP000623129">
    <property type="component" value="Unassembled WGS sequence"/>
</dbReference>
<dbReference type="InterPro" id="IPR001810">
    <property type="entry name" value="F-box_dom"/>
</dbReference>
<dbReference type="InterPro" id="IPR053781">
    <property type="entry name" value="F-box_AtFBL13-like"/>
</dbReference>
<feature type="domain" description="F-box" evidence="1">
    <location>
        <begin position="89"/>
        <end position="123"/>
    </location>
</feature>
<dbReference type="PANTHER" id="PTHR34145:SF28">
    <property type="entry name" value="F-BOX DOMAIN-CONTAINING PROTEIN"/>
    <property type="match status" value="1"/>
</dbReference>
<dbReference type="AlphaFoldDB" id="A0A833R420"/>
<dbReference type="OrthoDB" id="673865at2759"/>
<gene>
    <name evidence="3" type="ORF">FCM35_KLT02549</name>
</gene>
<accession>A0A833R420</accession>
<protein>
    <submittedName>
        <fullName evidence="3">F-box/FBD/LRR-repeat protein</fullName>
    </submittedName>
</protein>
<dbReference type="InterPro" id="IPR032675">
    <property type="entry name" value="LRR_dom_sf"/>
</dbReference>
<keyword evidence="4" id="KW-1185">Reference proteome</keyword>
<organism evidence="3 4">
    <name type="scientific">Carex littledalei</name>
    <dbReference type="NCBI Taxonomy" id="544730"/>
    <lineage>
        <taxon>Eukaryota</taxon>
        <taxon>Viridiplantae</taxon>
        <taxon>Streptophyta</taxon>
        <taxon>Embryophyta</taxon>
        <taxon>Tracheophyta</taxon>
        <taxon>Spermatophyta</taxon>
        <taxon>Magnoliopsida</taxon>
        <taxon>Liliopsida</taxon>
        <taxon>Poales</taxon>
        <taxon>Cyperaceae</taxon>
        <taxon>Cyperoideae</taxon>
        <taxon>Cariceae</taxon>
        <taxon>Carex</taxon>
        <taxon>Carex subgen. Euthyceras</taxon>
    </lineage>
</organism>
<dbReference type="SUPFAM" id="SSF81383">
    <property type="entry name" value="F-box domain"/>
    <property type="match status" value="1"/>
</dbReference>
<dbReference type="InterPro" id="IPR036047">
    <property type="entry name" value="F-box-like_dom_sf"/>
</dbReference>
<dbReference type="InterPro" id="IPR055357">
    <property type="entry name" value="LRR_At1g61320_AtMIF1"/>
</dbReference>
<dbReference type="Pfam" id="PF23622">
    <property type="entry name" value="LRR_At1g61320_AtMIF1"/>
    <property type="match status" value="1"/>
</dbReference>
<dbReference type="CDD" id="cd22160">
    <property type="entry name" value="F-box_AtFBL13-like"/>
    <property type="match status" value="1"/>
</dbReference>
<dbReference type="PANTHER" id="PTHR34145">
    <property type="entry name" value="OS02G0105600 PROTEIN"/>
    <property type="match status" value="1"/>
</dbReference>
<evidence type="ECO:0000313" key="3">
    <source>
        <dbReference type="EMBL" id="KAF3332972.1"/>
    </source>
</evidence>
<feature type="domain" description="At1g61320/AtMIF1 LRR" evidence="2">
    <location>
        <begin position="176"/>
        <end position="496"/>
    </location>
</feature>